<keyword evidence="3" id="KW-1185">Reference proteome</keyword>
<evidence type="ECO:0000313" key="3">
    <source>
        <dbReference type="Proteomes" id="UP000094527"/>
    </source>
</evidence>
<feature type="transmembrane region" description="Helical" evidence="1">
    <location>
        <begin position="39"/>
        <end position="61"/>
    </location>
</feature>
<evidence type="ECO:0000256" key="1">
    <source>
        <dbReference type="SAM" id="Phobius"/>
    </source>
</evidence>
<sequence length="100" mass="11821">MRQRSNLSETVGNQPWIDEDTREYVNIARELVGRQAYQIVVLILKSIIYLLVFMILCFVLGYDWIPRILAVFMMTSAGLRYCWHQWHGRGETVIRFPVNT</sequence>
<evidence type="ECO:0000313" key="2">
    <source>
        <dbReference type="EMBL" id="ODM90330.1"/>
    </source>
</evidence>
<keyword evidence="1" id="KW-0472">Membrane</keyword>
<gene>
    <name evidence="2" type="ORF">Ocin01_16352</name>
</gene>
<keyword evidence="1" id="KW-0812">Transmembrane</keyword>
<protein>
    <submittedName>
        <fullName evidence="2">Uncharacterized protein</fullName>
    </submittedName>
</protein>
<reference evidence="2 3" key="1">
    <citation type="journal article" date="2016" name="Genome Biol. Evol.">
        <title>Gene Family Evolution Reflects Adaptation to Soil Environmental Stressors in the Genome of the Collembolan Orchesella cincta.</title>
        <authorList>
            <person name="Faddeeva-Vakhrusheva A."/>
            <person name="Derks M.F."/>
            <person name="Anvar S.Y."/>
            <person name="Agamennone V."/>
            <person name="Suring W."/>
            <person name="Smit S."/>
            <person name="van Straalen N.M."/>
            <person name="Roelofs D."/>
        </authorList>
    </citation>
    <scope>NUCLEOTIDE SEQUENCE [LARGE SCALE GENOMIC DNA]</scope>
    <source>
        <tissue evidence="2">Mixed pool</tissue>
    </source>
</reference>
<dbReference type="Proteomes" id="UP000094527">
    <property type="component" value="Unassembled WGS sequence"/>
</dbReference>
<dbReference type="AlphaFoldDB" id="A0A1D2MBI3"/>
<organism evidence="2 3">
    <name type="scientific">Orchesella cincta</name>
    <name type="common">Springtail</name>
    <name type="synonym">Podura cincta</name>
    <dbReference type="NCBI Taxonomy" id="48709"/>
    <lineage>
        <taxon>Eukaryota</taxon>
        <taxon>Metazoa</taxon>
        <taxon>Ecdysozoa</taxon>
        <taxon>Arthropoda</taxon>
        <taxon>Hexapoda</taxon>
        <taxon>Collembola</taxon>
        <taxon>Entomobryomorpha</taxon>
        <taxon>Entomobryoidea</taxon>
        <taxon>Orchesellidae</taxon>
        <taxon>Orchesellinae</taxon>
        <taxon>Orchesella</taxon>
    </lineage>
</organism>
<comment type="caution">
    <text evidence="2">The sequence shown here is derived from an EMBL/GenBank/DDBJ whole genome shotgun (WGS) entry which is preliminary data.</text>
</comment>
<name>A0A1D2MBI3_ORCCI</name>
<proteinExistence type="predicted"/>
<dbReference type="EMBL" id="LJIJ01002032">
    <property type="protein sequence ID" value="ODM90330.1"/>
    <property type="molecule type" value="Genomic_DNA"/>
</dbReference>
<keyword evidence="1" id="KW-1133">Transmembrane helix</keyword>
<accession>A0A1D2MBI3</accession>